<keyword evidence="1" id="KW-0479">Metal-binding</keyword>
<proteinExistence type="predicted"/>
<name>G0PGS3_CAEBE</name>
<sequence length="227" mass="24695">MSDSEDSSIIIVEEPEAPPPSAPTAQEPFEANEYIAKLIGFMRSTEQDANQKFSELVAKTWARPSDASTNFCTDAYSLDTGGVSKPPQNVAMNAQKRIAGTQRLMYPPPPMTKLGAPPTASTVQKKVKKQMPVIDDSIYCTTDQACKTCDGVSLSGNQVLMCKGCRDCYHMKCSIPPVSVEEASDPKFVYHCKTCLVSKKVMSSASRSRSPSPAVIEAKKMKMAKKI</sequence>
<dbReference type="FunCoup" id="G0PGS3">
    <property type="interactions" value="7"/>
</dbReference>
<dbReference type="Pfam" id="PF00628">
    <property type="entry name" value="PHD"/>
    <property type="match status" value="1"/>
</dbReference>
<gene>
    <name evidence="7" type="ORF">CAEBREN_21295</name>
</gene>
<dbReference type="InterPro" id="IPR011011">
    <property type="entry name" value="Znf_FYVE_PHD"/>
</dbReference>
<evidence type="ECO:0000256" key="4">
    <source>
        <dbReference type="PROSITE-ProRule" id="PRU00146"/>
    </source>
</evidence>
<protein>
    <recommendedName>
        <fullName evidence="6">PHD-type domain-containing protein</fullName>
    </recommendedName>
</protein>
<evidence type="ECO:0000313" key="8">
    <source>
        <dbReference type="Proteomes" id="UP000008068"/>
    </source>
</evidence>
<dbReference type="SMART" id="SM00249">
    <property type="entry name" value="PHD"/>
    <property type="match status" value="1"/>
</dbReference>
<evidence type="ECO:0000256" key="2">
    <source>
        <dbReference type="ARBA" id="ARBA00022771"/>
    </source>
</evidence>
<accession>G0PGS3</accession>
<dbReference type="SUPFAM" id="SSF57903">
    <property type="entry name" value="FYVE/PHD zinc finger"/>
    <property type="match status" value="1"/>
</dbReference>
<dbReference type="OrthoDB" id="5863171at2759"/>
<dbReference type="InterPro" id="IPR013083">
    <property type="entry name" value="Znf_RING/FYVE/PHD"/>
</dbReference>
<dbReference type="InParanoid" id="G0PGS3"/>
<dbReference type="PROSITE" id="PS01359">
    <property type="entry name" value="ZF_PHD_1"/>
    <property type="match status" value="1"/>
</dbReference>
<organism evidence="8">
    <name type="scientific">Caenorhabditis brenneri</name>
    <name type="common">Nematode worm</name>
    <dbReference type="NCBI Taxonomy" id="135651"/>
    <lineage>
        <taxon>Eukaryota</taxon>
        <taxon>Metazoa</taxon>
        <taxon>Ecdysozoa</taxon>
        <taxon>Nematoda</taxon>
        <taxon>Chromadorea</taxon>
        <taxon>Rhabditida</taxon>
        <taxon>Rhabditina</taxon>
        <taxon>Rhabditomorpha</taxon>
        <taxon>Rhabditoidea</taxon>
        <taxon>Rhabditidae</taxon>
        <taxon>Peloderinae</taxon>
        <taxon>Caenorhabditis</taxon>
    </lineage>
</organism>
<evidence type="ECO:0000256" key="1">
    <source>
        <dbReference type="ARBA" id="ARBA00022723"/>
    </source>
</evidence>
<dbReference type="STRING" id="135651.G0PGS3"/>
<dbReference type="InterPro" id="IPR019787">
    <property type="entry name" value="Znf_PHD-finger"/>
</dbReference>
<dbReference type="eggNOG" id="KOG4323">
    <property type="taxonomic scope" value="Eukaryota"/>
</dbReference>
<feature type="region of interest" description="Disordered" evidence="5">
    <location>
        <begin position="1"/>
        <end position="26"/>
    </location>
</feature>
<evidence type="ECO:0000259" key="6">
    <source>
        <dbReference type="PROSITE" id="PS50016"/>
    </source>
</evidence>
<feature type="domain" description="PHD-type" evidence="6">
    <location>
        <begin position="143"/>
        <end position="198"/>
    </location>
</feature>
<dbReference type="PROSITE" id="PS50016">
    <property type="entry name" value="ZF_PHD_2"/>
    <property type="match status" value="1"/>
</dbReference>
<keyword evidence="2 4" id="KW-0863">Zinc-finger</keyword>
<evidence type="ECO:0000256" key="5">
    <source>
        <dbReference type="SAM" id="MobiDB-lite"/>
    </source>
</evidence>
<reference evidence="8" key="1">
    <citation type="submission" date="2011-07" db="EMBL/GenBank/DDBJ databases">
        <authorList>
            <consortium name="Caenorhabditis brenneri Sequencing and Analysis Consortium"/>
            <person name="Wilson R.K."/>
        </authorList>
    </citation>
    <scope>NUCLEOTIDE SEQUENCE [LARGE SCALE GENOMIC DNA]</scope>
    <source>
        <strain evidence="8">PB2801</strain>
    </source>
</reference>
<keyword evidence="8" id="KW-1185">Reference proteome</keyword>
<dbReference type="FunFam" id="3.30.40.10:FF:001136">
    <property type="entry name" value="PHd Finger family"/>
    <property type="match status" value="1"/>
</dbReference>
<dbReference type="EMBL" id="GL380439">
    <property type="protein sequence ID" value="EGT55612.1"/>
    <property type="molecule type" value="Genomic_DNA"/>
</dbReference>
<dbReference type="Gene3D" id="3.30.40.10">
    <property type="entry name" value="Zinc/RING finger domain, C3HC4 (zinc finger)"/>
    <property type="match status" value="1"/>
</dbReference>
<evidence type="ECO:0000313" key="7">
    <source>
        <dbReference type="EMBL" id="EGT55612.1"/>
    </source>
</evidence>
<dbReference type="OMA" id="IYCTTDQ"/>
<dbReference type="HOGENOM" id="CLU_1166745_0_0_1"/>
<dbReference type="AlphaFoldDB" id="G0PGS3"/>
<keyword evidence="3" id="KW-0862">Zinc</keyword>
<dbReference type="InterPro" id="IPR019786">
    <property type="entry name" value="Zinc_finger_PHD-type_CS"/>
</dbReference>
<dbReference type="InterPro" id="IPR001965">
    <property type="entry name" value="Znf_PHD"/>
</dbReference>
<evidence type="ECO:0000256" key="3">
    <source>
        <dbReference type="ARBA" id="ARBA00022833"/>
    </source>
</evidence>
<dbReference type="GO" id="GO:0008270">
    <property type="term" value="F:zinc ion binding"/>
    <property type="evidence" value="ECO:0007669"/>
    <property type="project" value="UniProtKB-KW"/>
</dbReference>
<dbReference type="Proteomes" id="UP000008068">
    <property type="component" value="Unassembled WGS sequence"/>
</dbReference>